<dbReference type="Proteomes" id="UP000183656">
    <property type="component" value="Unassembled WGS sequence"/>
</dbReference>
<evidence type="ECO:0000313" key="3">
    <source>
        <dbReference type="Proteomes" id="UP000183656"/>
    </source>
</evidence>
<sequence>MDSSQTWITTFIAFGGLLGTLVTAVATLFLWRVTKLLAVETKRMAEASAQPHVVATLDPNRWSMRHFDLKVDNTGNATAYDIKVDFTPPLINGEGRAGGMAVPFENISLLKPGQGVSSYLAEYPLVRKQVYSVRVSWRRSFADSTREENTYTINMADHQDVSDLGGDPMVKIANDLAKIREDLRSLAQGSKRLKIDAYTAGDRLHERRVAARQRRRWASGRHTENQQENSQE</sequence>
<evidence type="ECO:0000313" key="2">
    <source>
        <dbReference type="EMBL" id="SFU46214.1"/>
    </source>
</evidence>
<dbReference type="EMBL" id="FPBX01000005">
    <property type="protein sequence ID" value="SFU46214.1"/>
    <property type="molecule type" value="Genomic_DNA"/>
</dbReference>
<name>A0A1I7GCN1_9BURK</name>
<keyword evidence="3" id="KW-1185">Reference proteome</keyword>
<dbReference type="AlphaFoldDB" id="A0A1I7GCN1"/>
<keyword evidence="1" id="KW-1133">Transmembrane helix</keyword>
<evidence type="ECO:0000256" key="1">
    <source>
        <dbReference type="SAM" id="Phobius"/>
    </source>
</evidence>
<dbReference type="STRING" id="343013.SAMN04489707_100523"/>
<accession>A0A1I7GCN1</accession>
<feature type="transmembrane region" description="Helical" evidence="1">
    <location>
        <begin position="6"/>
        <end position="33"/>
    </location>
</feature>
<gene>
    <name evidence="2" type="ORF">SAMN04489707_100523</name>
</gene>
<reference evidence="2 3" key="1">
    <citation type="submission" date="2016-10" db="EMBL/GenBank/DDBJ databases">
        <authorList>
            <person name="de Groot N.N."/>
        </authorList>
    </citation>
    <scope>NUCLEOTIDE SEQUENCE [LARGE SCALE GENOMIC DNA]</scope>
    <source>
        <strain evidence="2 3">R-24608</strain>
    </source>
</reference>
<proteinExistence type="predicted"/>
<dbReference type="OrthoDB" id="9814500at2"/>
<organism evidence="2 3">
    <name type="scientific">Paenacidovorax caeni</name>
    <dbReference type="NCBI Taxonomy" id="343013"/>
    <lineage>
        <taxon>Bacteria</taxon>
        <taxon>Pseudomonadati</taxon>
        <taxon>Pseudomonadota</taxon>
        <taxon>Betaproteobacteria</taxon>
        <taxon>Burkholderiales</taxon>
        <taxon>Comamonadaceae</taxon>
        <taxon>Paenacidovorax</taxon>
    </lineage>
</organism>
<protein>
    <submittedName>
        <fullName evidence="2">Uncharacterized protein</fullName>
    </submittedName>
</protein>
<dbReference type="RefSeq" id="WP_054257256.1">
    <property type="nucleotide sequence ID" value="NZ_CYIG01000034.1"/>
</dbReference>
<keyword evidence="1" id="KW-0472">Membrane</keyword>
<keyword evidence="1" id="KW-0812">Transmembrane</keyword>